<proteinExistence type="predicted"/>
<dbReference type="EMBL" id="LAZR01000305">
    <property type="protein sequence ID" value="KKN75666.1"/>
    <property type="molecule type" value="Genomic_DNA"/>
</dbReference>
<gene>
    <name evidence="2" type="ORF">LCGC14_0377680</name>
</gene>
<sequence>MSDERDTPRDDKQDALQEIHDTLRSRRDAQRAEQDAKRDLLDFDEQSAYEMNEIRNEMRNEMGNVVNPFLIFARLHMIQETKQETISN</sequence>
<evidence type="ECO:0000256" key="1">
    <source>
        <dbReference type="SAM" id="MobiDB-lite"/>
    </source>
</evidence>
<feature type="region of interest" description="Disordered" evidence="1">
    <location>
        <begin position="1"/>
        <end position="39"/>
    </location>
</feature>
<organism evidence="2">
    <name type="scientific">marine sediment metagenome</name>
    <dbReference type="NCBI Taxonomy" id="412755"/>
    <lineage>
        <taxon>unclassified sequences</taxon>
        <taxon>metagenomes</taxon>
        <taxon>ecological metagenomes</taxon>
    </lineage>
</organism>
<dbReference type="AlphaFoldDB" id="A0A0F9VQB5"/>
<reference evidence="2" key="1">
    <citation type="journal article" date="2015" name="Nature">
        <title>Complex archaea that bridge the gap between prokaryotes and eukaryotes.</title>
        <authorList>
            <person name="Spang A."/>
            <person name="Saw J.H."/>
            <person name="Jorgensen S.L."/>
            <person name="Zaremba-Niedzwiedzka K."/>
            <person name="Martijn J."/>
            <person name="Lind A.E."/>
            <person name="van Eijk R."/>
            <person name="Schleper C."/>
            <person name="Guy L."/>
            <person name="Ettema T.J."/>
        </authorList>
    </citation>
    <scope>NUCLEOTIDE SEQUENCE</scope>
</reference>
<accession>A0A0F9VQB5</accession>
<name>A0A0F9VQB5_9ZZZZ</name>
<evidence type="ECO:0000313" key="2">
    <source>
        <dbReference type="EMBL" id="KKN75666.1"/>
    </source>
</evidence>
<protein>
    <submittedName>
        <fullName evidence="2">Uncharacterized protein</fullName>
    </submittedName>
</protein>
<comment type="caution">
    <text evidence="2">The sequence shown here is derived from an EMBL/GenBank/DDBJ whole genome shotgun (WGS) entry which is preliminary data.</text>
</comment>